<evidence type="ECO:0000256" key="9">
    <source>
        <dbReference type="HAMAP-Rule" id="MF_00237"/>
    </source>
</evidence>
<feature type="compositionally biased region" description="Polar residues" evidence="11">
    <location>
        <begin position="110"/>
        <end position="122"/>
    </location>
</feature>
<evidence type="ECO:0000256" key="1">
    <source>
        <dbReference type="ARBA" id="ARBA00004167"/>
    </source>
</evidence>
<feature type="region of interest" description="Disordered" evidence="11">
    <location>
        <begin position="110"/>
        <end position="169"/>
    </location>
</feature>
<keyword evidence="10" id="KW-0175">Coiled coil</keyword>
<evidence type="ECO:0000256" key="5">
    <source>
        <dbReference type="ARBA" id="ARBA00022927"/>
    </source>
</evidence>
<protein>
    <recommendedName>
        <fullName evidence="9">Sec-independent protein translocase protein TatB homolog</fullName>
    </recommendedName>
</protein>
<keyword evidence="2 9" id="KW-0813">Transport</keyword>
<evidence type="ECO:0000256" key="4">
    <source>
        <dbReference type="ARBA" id="ARBA00022692"/>
    </source>
</evidence>
<comment type="similarity">
    <text evidence="9">Belongs to the TatB family.</text>
</comment>
<dbReference type="InterPro" id="IPR018448">
    <property type="entry name" value="TatB"/>
</dbReference>
<feature type="coiled-coil region" evidence="10">
    <location>
        <begin position="82"/>
        <end position="109"/>
    </location>
</feature>
<organism evidence="12 13">
    <name type="scientific">Helicobacter pylori X47-2AL</name>
    <dbReference type="NCBI Taxonomy" id="1386083"/>
    <lineage>
        <taxon>Bacteria</taxon>
        <taxon>Pseudomonadati</taxon>
        <taxon>Campylobacterota</taxon>
        <taxon>Epsilonproteobacteria</taxon>
        <taxon>Campylobacterales</taxon>
        <taxon>Helicobacteraceae</taxon>
        <taxon>Helicobacter</taxon>
    </lineage>
</organism>
<evidence type="ECO:0000256" key="6">
    <source>
        <dbReference type="ARBA" id="ARBA00022989"/>
    </source>
</evidence>
<comment type="caution">
    <text evidence="12">The sequence shown here is derived from an EMBL/GenBank/DDBJ whole genome shotgun (WGS) entry which is preliminary data.</text>
</comment>
<evidence type="ECO:0000256" key="3">
    <source>
        <dbReference type="ARBA" id="ARBA00022475"/>
    </source>
</evidence>
<evidence type="ECO:0000256" key="10">
    <source>
        <dbReference type="SAM" id="Coils"/>
    </source>
</evidence>
<dbReference type="GO" id="GO:0008320">
    <property type="term" value="F:protein transmembrane transporter activity"/>
    <property type="evidence" value="ECO:0007669"/>
    <property type="project" value="UniProtKB-UniRule"/>
</dbReference>
<keyword evidence="7 9" id="KW-0811">Translocation</keyword>
<dbReference type="HAMAP" id="MF_00237">
    <property type="entry name" value="TatB"/>
    <property type="match status" value="1"/>
</dbReference>
<name>V6L9D2_HELPX</name>
<feature type="compositionally biased region" description="Basic and acidic residues" evidence="11">
    <location>
        <begin position="123"/>
        <end position="134"/>
    </location>
</feature>
<keyword evidence="4 9" id="KW-0812">Transmembrane</keyword>
<dbReference type="GO" id="GO:0033281">
    <property type="term" value="C:TAT protein transport complex"/>
    <property type="evidence" value="ECO:0007669"/>
    <property type="project" value="UniProtKB-UniRule"/>
</dbReference>
<dbReference type="RefSeq" id="WP_023526758.1">
    <property type="nucleotide sequence ID" value="NZ_AWNG01000019.1"/>
</dbReference>
<keyword evidence="8 9" id="KW-0472">Membrane</keyword>
<keyword evidence="5 9" id="KW-0653">Protein transport</keyword>
<keyword evidence="6 9" id="KW-1133">Transmembrane helix</keyword>
<feature type="compositionally biased region" description="Basic and acidic residues" evidence="11">
    <location>
        <begin position="148"/>
        <end position="169"/>
    </location>
</feature>
<evidence type="ECO:0000256" key="7">
    <source>
        <dbReference type="ARBA" id="ARBA00023010"/>
    </source>
</evidence>
<evidence type="ECO:0000313" key="13">
    <source>
        <dbReference type="Proteomes" id="UP000017937"/>
    </source>
</evidence>
<proteinExistence type="inferred from homology"/>
<dbReference type="NCBIfam" id="TIGR01410">
    <property type="entry name" value="tatB"/>
    <property type="match status" value="1"/>
</dbReference>
<dbReference type="EMBL" id="AWNG01000019">
    <property type="protein sequence ID" value="EST40326.1"/>
    <property type="molecule type" value="Genomic_DNA"/>
</dbReference>
<dbReference type="PANTHER" id="PTHR33162:SF1">
    <property type="entry name" value="SEC-INDEPENDENT PROTEIN TRANSLOCASE PROTEIN TATA, CHLOROPLASTIC"/>
    <property type="match status" value="1"/>
</dbReference>
<dbReference type="Pfam" id="PF02416">
    <property type="entry name" value="TatA_B_E"/>
    <property type="match status" value="1"/>
</dbReference>
<evidence type="ECO:0000256" key="11">
    <source>
        <dbReference type="SAM" id="MobiDB-lite"/>
    </source>
</evidence>
<dbReference type="PATRIC" id="fig|1386083.3.peg.1089"/>
<sequence length="169" mass="19373">MFGMGFFEILVVLVVAIIFLGPEKFPQAVVDVVKFFRAVKKTLNDAKDTLDKEINIEEIKKETLEYQKLFENKVESLKGVKIEELEDAKVTAENEIKSIQDLMQDYKQSLENNAPPNYSNKEVSNKEVSNKEVSNEEALNEEVSNNKSLKEAELLTNNPKEHDKEKKHV</sequence>
<gene>
    <name evidence="12" type="ORF">N871_05430</name>
</gene>
<reference evidence="12 13" key="1">
    <citation type="journal article" date="2013" name="Genome Announc.">
        <title>Draft Genome Sequence of Strain X47-2AL, a Feline Helicobacter pylori Isolate.</title>
        <authorList>
            <person name="Veyrier F.J."/>
            <person name="Ecobichon C."/>
            <person name="Boneca I.G."/>
        </authorList>
    </citation>
    <scope>NUCLEOTIDE SEQUENCE [LARGE SCALE GENOMIC DNA]</scope>
    <source>
        <strain evidence="12 13">X47-2AL</strain>
    </source>
</reference>
<dbReference type="AlphaFoldDB" id="V6L9D2"/>
<dbReference type="Proteomes" id="UP000017937">
    <property type="component" value="Unassembled WGS sequence"/>
</dbReference>
<accession>V6L9D2</accession>
<evidence type="ECO:0000256" key="2">
    <source>
        <dbReference type="ARBA" id="ARBA00022448"/>
    </source>
</evidence>
<evidence type="ECO:0000256" key="8">
    <source>
        <dbReference type="ARBA" id="ARBA00023136"/>
    </source>
</evidence>
<dbReference type="InterPro" id="IPR003369">
    <property type="entry name" value="TatA/B/E"/>
</dbReference>
<dbReference type="PANTHER" id="PTHR33162">
    <property type="entry name" value="SEC-INDEPENDENT PROTEIN TRANSLOCASE PROTEIN TATA, CHLOROPLASTIC"/>
    <property type="match status" value="1"/>
</dbReference>
<dbReference type="PRINTS" id="PR01506">
    <property type="entry name" value="TATBPROTEIN"/>
</dbReference>
<dbReference type="Gene3D" id="1.20.5.3310">
    <property type="match status" value="1"/>
</dbReference>
<keyword evidence="3 9" id="KW-1003">Cell membrane</keyword>
<dbReference type="GO" id="GO:0043953">
    <property type="term" value="P:protein transport by the Tat complex"/>
    <property type="evidence" value="ECO:0007669"/>
    <property type="project" value="UniProtKB-UniRule"/>
</dbReference>
<comment type="subcellular location">
    <subcellularLocation>
        <location evidence="9">Cell membrane</location>
        <topology evidence="9">Single-pass membrane protein</topology>
    </subcellularLocation>
    <subcellularLocation>
        <location evidence="1">Membrane</location>
        <topology evidence="1">Single-pass membrane protein</topology>
    </subcellularLocation>
</comment>
<evidence type="ECO:0000313" key="12">
    <source>
        <dbReference type="EMBL" id="EST40326.1"/>
    </source>
</evidence>